<accession>A0A6J5XI54</accession>
<sequence>MMRKRPPIDTSVEVEASIQMTLPPPDQIQKDQTRLVASKRNGSDVVEAKSIVVPEPKKKKKLIKETSKIIENDVGF</sequence>
<dbReference type="Proteomes" id="UP000507245">
    <property type="component" value="Unassembled WGS sequence"/>
</dbReference>
<dbReference type="EMBL" id="CAEKKB010000006">
    <property type="protein sequence ID" value="CAB4313626.1"/>
    <property type="molecule type" value="Genomic_DNA"/>
</dbReference>
<dbReference type="AlphaFoldDB" id="A0A6J5XI54"/>
<evidence type="ECO:0000313" key="1">
    <source>
        <dbReference type="EMBL" id="CAB4313626.1"/>
    </source>
</evidence>
<reference evidence="2" key="1">
    <citation type="journal article" date="2020" name="Genome Biol.">
        <title>Gamete binning: chromosome-level and haplotype-resolved genome assembly enabled by high-throughput single-cell sequencing of gamete genomes.</title>
        <authorList>
            <person name="Campoy J.A."/>
            <person name="Sun H."/>
            <person name="Goel M."/>
            <person name="Jiao W.-B."/>
            <person name="Folz-Donahue K."/>
            <person name="Wang N."/>
            <person name="Rubio M."/>
            <person name="Liu C."/>
            <person name="Kukat C."/>
            <person name="Ruiz D."/>
            <person name="Huettel B."/>
            <person name="Schneeberger K."/>
        </authorList>
    </citation>
    <scope>NUCLEOTIDE SEQUENCE [LARGE SCALE GENOMIC DNA]</scope>
    <source>
        <strain evidence="2">cv. Rojo Pasion</strain>
    </source>
</reference>
<protein>
    <submittedName>
        <fullName evidence="1">Uncharacterized protein</fullName>
    </submittedName>
</protein>
<proteinExistence type="predicted"/>
<evidence type="ECO:0000313" key="2">
    <source>
        <dbReference type="Proteomes" id="UP000507245"/>
    </source>
</evidence>
<organism evidence="1 2">
    <name type="scientific">Prunus armeniaca</name>
    <name type="common">Apricot</name>
    <name type="synonym">Armeniaca vulgaris</name>
    <dbReference type="NCBI Taxonomy" id="36596"/>
    <lineage>
        <taxon>Eukaryota</taxon>
        <taxon>Viridiplantae</taxon>
        <taxon>Streptophyta</taxon>
        <taxon>Embryophyta</taxon>
        <taxon>Tracheophyta</taxon>
        <taxon>Spermatophyta</taxon>
        <taxon>Magnoliopsida</taxon>
        <taxon>eudicotyledons</taxon>
        <taxon>Gunneridae</taxon>
        <taxon>Pentapetalae</taxon>
        <taxon>rosids</taxon>
        <taxon>fabids</taxon>
        <taxon>Rosales</taxon>
        <taxon>Rosaceae</taxon>
        <taxon>Amygdaloideae</taxon>
        <taxon>Amygdaleae</taxon>
        <taxon>Prunus</taxon>
    </lineage>
</organism>
<gene>
    <name evidence="1" type="ORF">ORAREDHAP_LOCUS36928</name>
</gene>
<name>A0A6J5XI54_PRUAR</name>
<keyword evidence="2" id="KW-1185">Reference proteome</keyword>